<evidence type="ECO:0000256" key="13">
    <source>
        <dbReference type="ARBA" id="ARBA00022989"/>
    </source>
</evidence>
<gene>
    <name evidence="20" type="ORF">LVIROSA_LOCUS7937</name>
</gene>
<keyword evidence="8" id="KW-0732">Signal</keyword>
<dbReference type="GO" id="GO:0051707">
    <property type="term" value="P:response to other organism"/>
    <property type="evidence" value="ECO:0007669"/>
    <property type="project" value="UniProtKB-ARBA"/>
</dbReference>
<dbReference type="FunFam" id="3.80.10.10:FF:000722">
    <property type="entry name" value="Leucine-rich repeat receptor-like protein kinase"/>
    <property type="match status" value="1"/>
</dbReference>
<evidence type="ECO:0000256" key="17">
    <source>
        <dbReference type="ARBA" id="ARBA00047899"/>
    </source>
</evidence>
<proteinExistence type="predicted"/>
<dbReference type="Proteomes" id="UP001157418">
    <property type="component" value="Unassembled WGS sequence"/>
</dbReference>
<keyword evidence="15" id="KW-0675">Receptor</keyword>
<keyword evidence="9" id="KW-0677">Repeat</keyword>
<evidence type="ECO:0000256" key="16">
    <source>
        <dbReference type="ARBA" id="ARBA00023180"/>
    </source>
</evidence>
<keyword evidence="7" id="KW-0812">Transmembrane</keyword>
<accession>A0AAU9M152</accession>
<protein>
    <recommendedName>
        <fullName evidence="2">non-specific serine/threonine protein kinase</fullName>
        <ecNumber evidence="2">2.7.11.1</ecNumber>
    </recommendedName>
</protein>
<keyword evidence="3" id="KW-0723">Serine/threonine-protein kinase</keyword>
<evidence type="ECO:0000256" key="7">
    <source>
        <dbReference type="ARBA" id="ARBA00022692"/>
    </source>
</evidence>
<reference evidence="20 21" key="1">
    <citation type="submission" date="2022-01" db="EMBL/GenBank/DDBJ databases">
        <authorList>
            <person name="Xiong W."/>
            <person name="Schranz E."/>
        </authorList>
    </citation>
    <scope>NUCLEOTIDE SEQUENCE [LARGE SCALE GENOMIC DNA]</scope>
</reference>
<comment type="subcellular location">
    <subcellularLocation>
        <location evidence="1">Membrane</location>
        <topology evidence="1">Single-pass type I membrane protein</topology>
    </subcellularLocation>
</comment>
<keyword evidence="14" id="KW-0472">Membrane</keyword>
<keyword evidence="13" id="KW-1133">Transmembrane helix</keyword>
<comment type="catalytic activity">
    <reaction evidence="18">
        <text>L-seryl-[protein] + ATP = O-phospho-L-seryl-[protein] + ADP + H(+)</text>
        <dbReference type="Rhea" id="RHEA:17989"/>
        <dbReference type="Rhea" id="RHEA-COMP:9863"/>
        <dbReference type="Rhea" id="RHEA-COMP:11604"/>
        <dbReference type="ChEBI" id="CHEBI:15378"/>
        <dbReference type="ChEBI" id="CHEBI:29999"/>
        <dbReference type="ChEBI" id="CHEBI:30616"/>
        <dbReference type="ChEBI" id="CHEBI:83421"/>
        <dbReference type="ChEBI" id="CHEBI:456216"/>
        <dbReference type="EC" id="2.7.11.1"/>
    </reaction>
</comment>
<keyword evidence="5" id="KW-0433">Leucine-rich repeat</keyword>
<evidence type="ECO:0000256" key="9">
    <source>
        <dbReference type="ARBA" id="ARBA00022737"/>
    </source>
</evidence>
<evidence type="ECO:0000256" key="3">
    <source>
        <dbReference type="ARBA" id="ARBA00022527"/>
    </source>
</evidence>
<dbReference type="Gene3D" id="3.80.10.10">
    <property type="entry name" value="Ribonuclease Inhibitor"/>
    <property type="match status" value="1"/>
</dbReference>
<evidence type="ECO:0000256" key="15">
    <source>
        <dbReference type="ARBA" id="ARBA00023170"/>
    </source>
</evidence>
<dbReference type="InterPro" id="IPR032675">
    <property type="entry name" value="LRR_dom_sf"/>
</dbReference>
<organism evidence="20 21">
    <name type="scientific">Lactuca virosa</name>
    <dbReference type="NCBI Taxonomy" id="75947"/>
    <lineage>
        <taxon>Eukaryota</taxon>
        <taxon>Viridiplantae</taxon>
        <taxon>Streptophyta</taxon>
        <taxon>Embryophyta</taxon>
        <taxon>Tracheophyta</taxon>
        <taxon>Spermatophyta</taxon>
        <taxon>Magnoliopsida</taxon>
        <taxon>eudicotyledons</taxon>
        <taxon>Gunneridae</taxon>
        <taxon>Pentapetalae</taxon>
        <taxon>asterids</taxon>
        <taxon>campanulids</taxon>
        <taxon>Asterales</taxon>
        <taxon>Asteraceae</taxon>
        <taxon>Cichorioideae</taxon>
        <taxon>Cichorieae</taxon>
        <taxon>Lactucinae</taxon>
        <taxon>Lactuca</taxon>
    </lineage>
</organism>
<evidence type="ECO:0000256" key="1">
    <source>
        <dbReference type="ARBA" id="ARBA00004479"/>
    </source>
</evidence>
<keyword evidence="12" id="KW-0067">ATP-binding</keyword>
<evidence type="ECO:0000256" key="6">
    <source>
        <dbReference type="ARBA" id="ARBA00022679"/>
    </source>
</evidence>
<keyword evidence="4" id="KW-0597">Phosphoprotein</keyword>
<dbReference type="SUPFAM" id="SSF52058">
    <property type="entry name" value="L domain-like"/>
    <property type="match status" value="1"/>
</dbReference>
<evidence type="ECO:0000256" key="2">
    <source>
        <dbReference type="ARBA" id="ARBA00012513"/>
    </source>
</evidence>
<evidence type="ECO:0000313" key="21">
    <source>
        <dbReference type="Proteomes" id="UP001157418"/>
    </source>
</evidence>
<dbReference type="Pfam" id="PF23598">
    <property type="entry name" value="LRR_14"/>
    <property type="match status" value="1"/>
</dbReference>
<dbReference type="EMBL" id="CAKMRJ010001091">
    <property type="protein sequence ID" value="CAH1420475.1"/>
    <property type="molecule type" value="Genomic_DNA"/>
</dbReference>
<dbReference type="EC" id="2.7.11.1" evidence="2"/>
<dbReference type="FunFam" id="3.80.10.10:FF:000041">
    <property type="entry name" value="LRR receptor-like serine/threonine-protein kinase ERECTA"/>
    <property type="match status" value="1"/>
</dbReference>
<dbReference type="InterPro" id="IPR051716">
    <property type="entry name" value="Plant_RL_S/T_kinase"/>
</dbReference>
<dbReference type="AlphaFoldDB" id="A0AAU9M152"/>
<comment type="caution">
    <text evidence="20">The sequence shown here is derived from an EMBL/GenBank/DDBJ whole genome shotgun (WGS) entry which is preliminary data.</text>
</comment>
<dbReference type="GO" id="GO:0016020">
    <property type="term" value="C:membrane"/>
    <property type="evidence" value="ECO:0007669"/>
    <property type="project" value="UniProtKB-SubCell"/>
</dbReference>
<dbReference type="GO" id="GO:0006952">
    <property type="term" value="P:defense response"/>
    <property type="evidence" value="ECO:0007669"/>
    <property type="project" value="UniProtKB-ARBA"/>
</dbReference>
<dbReference type="PANTHER" id="PTHR48053">
    <property type="entry name" value="LEUCINE RICH REPEAT FAMILY PROTEIN, EXPRESSED"/>
    <property type="match status" value="1"/>
</dbReference>
<dbReference type="InterPro" id="IPR001611">
    <property type="entry name" value="Leu-rich_rpt"/>
</dbReference>
<evidence type="ECO:0000256" key="10">
    <source>
        <dbReference type="ARBA" id="ARBA00022741"/>
    </source>
</evidence>
<dbReference type="InterPro" id="IPR055414">
    <property type="entry name" value="LRR_R13L4/SHOC2-like"/>
</dbReference>
<keyword evidence="21" id="KW-1185">Reference proteome</keyword>
<dbReference type="GO" id="GO:0005524">
    <property type="term" value="F:ATP binding"/>
    <property type="evidence" value="ECO:0007669"/>
    <property type="project" value="UniProtKB-KW"/>
</dbReference>
<evidence type="ECO:0000259" key="19">
    <source>
        <dbReference type="Pfam" id="PF23598"/>
    </source>
</evidence>
<keyword evidence="6" id="KW-0808">Transferase</keyword>
<dbReference type="InterPro" id="IPR003591">
    <property type="entry name" value="Leu-rich_rpt_typical-subtyp"/>
</dbReference>
<evidence type="ECO:0000256" key="18">
    <source>
        <dbReference type="ARBA" id="ARBA00048679"/>
    </source>
</evidence>
<sequence>MWISRFNHSNQFMNDFIPGQIPKEFGKMKRMLNLSLADNQLSGIIPPEIGSFELIEVLDLSTNRLNGSLPISIGQWEHIYYLNLSNNKLGEKIPSEIGKLVQLTKLDLSQNFLSDVIPSEIQGLQSLQKLDLSHNRLSGSIPNAFTRLPHGIDINLSYNELSGPVPQSPNFVNASIEGNPGVCGNITGVKLCADQMIEKKNNPSHHGVILVLSSLLSGQLFYLVCSHMASLLIDNKRKGLHINHWTKKAEIIFPLQVLMEE</sequence>
<dbReference type="GO" id="GO:0004674">
    <property type="term" value="F:protein serine/threonine kinase activity"/>
    <property type="evidence" value="ECO:0007669"/>
    <property type="project" value="UniProtKB-KW"/>
</dbReference>
<name>A0AAU9M152_9ASTR</name>
<keyword evidence="11" id="KW-0418">Kinase</keyword>
<dbReference type="PROSITE" id="PS51450">
    <property type="entry name" value="LRR"/>
    <property type="match status" value="1"/>
</dbReference>
<comment type="catalytic activity">
    <reaction evidence="17">
        <text>L-threonyl-[protein] + ATP = O-phospho-L-threonyl-[protein] + ADP + H(+)</text>
        <dbReference type="Rhea" id="RHEA:46608"/>
        <dbReference type="Rhea" id="RHEA-COMP:11060"/>
        <dbReference type="Rhea" id="RHEA-COMP:11605"/>
        <dbReference type="ChEBI" id="CHEBI:15378"/>
        <dbReference type="ChEBI" id="CHEBI:30013"/>
        <dbReference type="ChEBI" id="CHEBI:30616"/>
        <dbReference type="ChEBI" id="CHEBI:61977"/>
        <dbReference type="ChEBI" id="CHEBI:456216"/>
        <dbReference type="EC" id="2.7.11.1"/>
    </reaction>
</comment>
<dbReference type="SMART" id="SM00369">
    <property type="entry name" value="LRR_TYP"/>
    <property type="match status" value="2"/>
</dbReference>
<feature type="domain" description="Disease resistance R13L4/SHOC-2-like LRR" evidence="19">
    <location>
        <begin position="44"/>
        <end position="137"/>
    </location>
</feature>
<evidence type="ECO:0000256" key="12">
    <source>
        <dbReference type="ARBA" id="ARBA00022840"/>
    </source>
</evidence>
<evidence type="ECO:0000313" key="20">
    <source>
        <dbReference type="EMBL" id="CAH1420475.1"/>
    </source>
</evidence>
<evidence type="ECO:0000256" key="14">
    <source>
        <dbReference type="ARBA" id="ARBA00023136"/>
    </source>
</evidence>
<keyword evidence="10" id="KW-0547">Nucleotide-binding</keyword>
<dbReference type="PANTHER" id="PTHR48053:SF128">
    <property type="entry name" value="PROTEIN KINASE DOMAIN-CONTAINING PROTEIN"/>
    <property type="match status" value="1"/>
</dbReference>
<keyword evidence="16" id="KW-0325">Glycoprotein</keyword>
<evidence type="ECO:0000256" key="11">
    <source>
        <dbReference type="ARBA" id="ARBA00022777"/>
    </source>
</evidence>
<evidence type="ECO:0000256" key="8">
    <source>
        <dbReference type="ARBA" id="ARBA00022729"/>
    </source>
</evidence>
<dbReference type="PRINTS" id="PR00019">
    <property type="entry name" value="LEURICHRPT"/>
</dbReference>
<evidence type="ECO:0000256" key="5">
    <source>
        <dbReference type="ARBA" id="ARBA00022614"/>
    </source>
</evidence>
<evidence type="ECO:0000256" key="4">
    <source>
        <dbReference type="ARBA" id="ARBA00022553"/>
    </source>
</evidence>